<evidence type="ECO:0000256" key="1">
    <source>
        <dbReference type="ARBA" id="ARBA00005049"/>
    </source>
</evidence>
<protein>
    <recommendedName>
        <fullName evidence="4 10">Nicotinate-nucleotide--dimethylbenzimidazole phosphoribosyltransferase</fullName>
        <shortName evidence="10">NN:DBI PRT</shortName>
        <ecNumber evidence="3 10">2.4.2.21</ecNumber>
    </recommendedName>
    <alternativeName>
        <fullName evidence="8 10">N(1)-alpha-phosphoribosyltransferase</fullName>
    </alternativeName>
</protein>
<dbReference type="Proteomes" id="UP000297407">
    <property type="component" value="Unassembled WGS sequence"/>
</dbReference>
<dbReference type="NCBIfam" id="NF000996">
    <property type="entry name" value="PRK00105.1"/>
    <property type="match status" value="1"/>
</dbReference>
<feature type="domain" description="Nitroreductase" evidence="12">
    <location>
        <begin position="9"/>
        <end position="175"/>
    </location>
</feature>
<reference evidence="13 14" key="1">
    <citation type="submission" date="2019-04" db="EMBL/GenBank/DDBJ databases">
        <title>Flavobacterium sp. strain DS2-A Genome sequencing and assembly.</title>
        <authorList>
            <person name="Kim I."/>
        </authorList>
    </citation>
    <scope>NUCLEOTIDE SEQUENCE [LARGE SCALE GENOMIC DNA]</scope>
    <source>
        <strain evidence="13 14">DS2-A</strain>
    </source>
</reference>
<dbReference type="InterPro" id="IPR036087">
    <property type="entry name" value="Nict_dMeBzImd_PRibTrfase_sf"/>
</dbReference>
<feature type="transmembrane region" description="Helical" evidence="11">
    <location>
        <begin position="468"/>
        <end position="486"/>
    </location>
</feature>
<name>A0A4Z0L2M8_9FLAO</name>
<evidence type="ECO:0000259" key="12">
    <source>
        <dbReference type="Pfam" id="PF00881"/>
    </source>
</evidence>
<evidence type="ECO:0000256" key="10">
    <source>
        <dbReference type="HAMAP-Rule" id="MF_00230"/>
    </source>
</evidence>
<dbReference type="PANTHER" id="PTHR43463:SF1">
    <property type="entry name" value="NICOTINATE-NUCLEOTIDE--DIMETHYLBENZIMIDAZOLE PHOSPHORIBOSYLTRANSFERASE"/>
    <property type="match status" value="1"/>
</dbReference>
<dbReference type="RefSeq" id="WP_135527466.1">
    <property type="nucleotide sequence ID" value="NZ_SRLH01000009.1"/>
</dbReference>
<dbReference type="SUPFAM" id="SSF55469">
    <property type="entry name" value="FMN-dependent nitroreductase-like"/>
    <property type="match status" value="1"/>
</dbReference>
<proteinExistence type="inferred from homology"/>
<dbReference type="OrthoDB" id="9781491at2"/>
<dbReference type="EMBL" id="SRLH01000009">
    <property type="protein sequence ID" value="TGD56693.1"/>
    <property type="molecule type" value="Genomic_DNA"/>
</dbReference>
<dbReference type="InterPro" id="IPR003200">
    <property type="entry name" value="Nict_dMeBzImd_PRibTrfase"/>
</dbReference>
<comment type="caution">
    <text evidence="13">The sequence shown here is derived from an EMBL/GenBank/DDBJ whole genome shotgun (WGS) entry which is preliminary data.</text>
</comment>
<dbReference type="AlphaFoldDB" id="A0A4Z0L2M8"/>
<dbReference type="HAMAP" id="MF_00230">
    <property type="entry name" value="CobT"/>
    <property type="match status" value="1"/>
</dbReference>
<comment type="catalytic activity">
    <reaction evidence="9 10">
        <text>5,6-dimethylbenzimidazole + nicotinate beta-D-ribonucleotide = alpha-ribazole 5'-phosphate + nicotinate + H(+)</text>
        <dbReference type="Rhea" id="RHEA:11196"/>
        <dbReference type="ChEBI" id="CHEBI:15378"/>
        <dbReference type="ChEBI" id="CHEBI:15890"/>
        <dbReference type="ChEBI" id="CHEBI:32544"/>
        <dbReference type="ChEBI" id="CHEBI:57502"/>
        <dbReference type="ChEBI" id="CHEBI:57918"/>
        <dbReference type="EC" id="2.4.2.21"/>
    </reaction>
</comment>
<dbReference type="GO" id="GO:0009236">
    <property type="term" value="P:cobalamin biosynthetic process"/>
    <property type="evidence" value="ECO:0007669"/>
    <property type="project" value="UniProtKB-UniRule"/>
</dbReference>
<feature type="active site" description="Proton acceptor" evidence="10">
    <location>
        <position position="527"/>
    </location>
</feature>
<accession>A0A4Z0L2M8</accession>
<evidence type="ECO:0000256" key="6">
    <source>
        <dbReference type="ARBA" id="ARBA00022676"/>
    </source>
</evidence>
<evidence type="ECO:0000256" key="8">
    <source>
        <dbReference type="ARBA" id="ARBA00030686"/>
    </source>
</evidence>
<keyword evidence="11" id="KW-0472">Membrane</keyword>
<organism evidence="13 14">
    <name type="scientific">Flavobacterium humi</name>
    <dbReference type="NCBI Taxonomy" id="2562683"/>
    <lineage>
        <taxon>Bacteria</taxon>
        <taxon>Pseudomonadati</taxon>
        <taxon>Bacteroidota</taxon>
        <taxon>Flavobacteriia</taxon>
        <taxon>Flavobacteriales</taxon>
        <taxon>Flavobacteriaceae</taxon>
        <taxon>Flavobacterium</taxon>
    </lineage>
</organism>
<dbReference type="Gene3D" id="3.40.109.10">
    <property type="entry name" value="NADH Oxidase"/>
    <property type="match status" value="1"/>
</dbReference>
<evidence type="ECO:0000313" key="14">
    <source>
        <dbReference type="Proteomes" id="UP000297407"/>
    </source>
</evidence>
<evidence type="ECO:0000256" key="7">
    <source>
        <dbReference type="ARBA" id="ARBA00022679"/>
    </source>
</evidence>
<evidence type="ECO:0000313" key="13">
    <source>
        <dbReference type="EMBL" id="TGD56693.1"/>
    </source>
</evidence>
<dbReference type="EC" id="2.4.2.21" evidence="3 10"/>
<dbReference type="Pfam" id="PF00881">
    <property type="entry name" value="Nitroreductase"/>
    <property type="match status" value="1"/>
</dbReference>
<dbReference type="CDD" id="cd02439">
    <property type="entry name" value="DMB-PRT_CobT"/>
    <property type="match status" value="1"/>
</dbReference>
<dbReference type="InterPro" id="IPR029479">
    <property type="entry name" value="Nitroreductase"/>
</dbReference>
<gene>
    <name evidence="10 13" type="primary">cobT</name>
    <name evidence="13" type="ORF">E4635_14720</name>
</gene>
<dbReference type="CDD" id="cd02145">
    <property type="entry name" value="BluB"/>
    <property type="match status" value="1"/>
</dbReference>
<keyword evidence="7 10" id="KW-0808">Transferase</keyword>
<dbReference type="Gene3D" id="1.10.1610.10">
    <property type="match status" value="1"/>
</dbReference>
<comment type="function">
    <text evidence="10">Catalyzes the synthesis of alpha-ribazole-5'-phosphate from nicotinate mononucleotide (NAMN) and 5,6-dimethylbenzimidazole (DMB).</text>
</comment>
<dbReference type="GO" id="GO:0016491">
    <property type="term" value="F:oxidoreductase activity"/>
    <property type="evidence" value="ECO:0007669"/>
    <property type="project" value="InterPro"/>
</dbReference>
<evidence type="ECO:0000256" key="11">
    <source>
        <dbReference type="SAM" id="Phobius"/>
    </source>
</evidence>
<comment type="pathway">
    <text evidence="1 10">Nucleoside biosynthesis; alpha-ribazole biosynthesis; alpha-ribazole from 5,6-dimethylbenzimidazole: step 1/2.</text>
</comment>
<evidence type="ECO:0000256" key="2">
    <source>
        <dbReference type="ARBA" id="ARBA00007110"/>
    </source>
</evidence>
<dbReference type="PANTHER" id="PTHR43463">
    <property type="entry name" value="NICOTINATE-NUCLEOTIDE--DIMETHYLBENZIMIDAZOLE PHOSPHORIBOSYLTRANSFERASE"/>
    <property type="match status" value="1"/>
</dbReference>
<keyword evidence="6 10" id="KW-0328">Glycosyltransferase</keyword>
<dbReference type="NCBIfam" id="TIGR03160">
    <property type="entry name" value="cobT_DBIPRT"/>
    <property type="match status" value="1"/>
</dbReference>
<dbReference type="InterPro" id="IPR023195">
    <property type="entry name" value="Nict_dMeBzImd_PRibTrfase_N"/>
</dbReference>
<dbReference type="SUPFAM" id="SSF52733">
    <property type="entry name" value="Nicotinate mononucleotide:5,6-dimethylbenzimidazole phosphoribosyltransferase (CobT)"/>
    <property type="match status" value="1"/>
</dbReference>
<dbReference type="Gene3D" id="3.40.50.10210">
    <property type="match status" value="1"/>
</dbReference>
<sequence length="559" mass="60845">MSYLDTILQSRRDTRHFTKDAVPDAVIEKALQAGHLAPSVGLTDATRYYLIQSDAVKKAVKELFIDYDRKAAGQTDNPQQKEQYQNLKLEAIEEAPVGLVICYDRSVLNNFTIGTVGSNESIKFSAVCAAQNIWLSLTEQGYSMGWVSILNYFDFKKLLGLPEHIEPLGYFCIGKPASDYDNQPMLQQLNWKQKAAKPSVAVIDGISESNSLEQDLISQDTTSKETKIKETLQYKIDHKTKPTGSLGVLETLAKQIGVLFQTTEPHISQPNIVVFAADHGIAQHGVSAYPQDVTRQMVTNFLEGGAAINVFCKQNGIRLSIVDAGVNYDFPPNAKLISAKTDKGTQSFLSGPAMSKSQLGFCFAKGTQIVAGIAKTGSNCVGFGEMGIGNTSTASVLMSVLCGFPIEDCVGKGTGVNDEKLQFKREILRKAINDYKGGDDLDSKLAYFGGFEIIQMAAGMLEAHHNQMLILIDGFIATVAYLIAFMKNPDLKNNAVFSHCSAEQAHQKLLDYLGAKAILQLDLRLGEGTGCAVVFPIIQSALVFLNEMASFESAGVSNK</sequence>
<keyword evidence="5 10" id="KW-0169">Cobalamin biosynthesis</keyword>
<evidence type="ECO:0000256" key="5">
    <source>
        <dbReference type="ARBA" id="ARBA00022573"/>
    </source>
</evidence>
<dbReference type="InterPro" id="IPR000415">
    <property type="entry name" value="Nitroreductase-like"/>
</dbReference>
<dbReference type="InterPro" id="IPR017846">
    <property type="entry name" value="Nict_dMeBzImd_PRibTrfase_bact"/>
</dbReference>
<keyword evidence="11" id="KW-1133">Transmembrane helix</keyword>
<dbReference type="UniPathway" id="UPA00061">
    <property type="reaction ID" value="UER00516"/>
</dbReference>
<keyword evidence="14" id="KW-1185">Reference proteome</keyword>
<dbReference type="InterPro" id="IPR012825">
    <property type="entry name" value="BluB"/>
</dbReference>
<keyword evidence="11" id="KW-0812">Transmembrane</keyword>
<evidence type="ECO:0000256" key="3">
    <source>
        <dbReference type="ARBA" id="ARBA00011991"/>
    </source>
</evidence>
<dbReference type="NCBIfam" id="TIGR02476">
    <property type="entry name" value="BluB"/>
    <property type="match status" value="1"/>
</dbReference>
<dbReference type="GO" id="GO:0008939">
    <property type="term" value="F:nicotinate-nucleotide-dimethylbenzimidazole phosphoribosyltransferase activity"/>
    <property type="evidence" value="ECO:0007669"/>
    <property type="project" value="UniProtKB-UniRule"/>
</dbReference>
<dbReference type="Pfam" id="PF02277">
    <property type="entry name" value="DBI_PRT"/>
    <property type="match status" value="1"/>
</dbReference>
<evidence type="ECO:0000256" key="4">
    <source>
        <dbReference type="ARBA" id="ARBA00015486"/>
    </source>
</evidence>
<dbReference type="FunFam" id="3.40.50.10210:FF:000001">
    <property type="entry name" value="Nicotinate-nucleotide--dimethylbenzimidazole phosphoribosyltransferase"/>
    <property type="match status" value="1"/>
</dbReference>
<comment type="similarity">
    <text evidence="2 10">Belongs to the CobT family.</text>
</comment>
<evidence type="ECO:0000256" key="9">
    <source>
        <dbReference type="ARBA" id="ARBA00047340"/>
    </source>
</evidence>